<dbReference type="GO" id="GO:0009146">
    <property type="term" value="P:purine nucleoside triphosphate catabolic process"/>
    <property type="evidence" value="ECO:0007669"/>
    <property type="project" value="UniProtKB-UniRule"/>
</dbReference>
<dbReference type="InterPro" id="IPR020922">
    <property type="entry name" value="dITP/XTP_pyrophosphatase"/>
</dbReference>
<feature type="binding site" evidence="10">
    <location>
        <begin position="191"/>
        <end position="192"/>
    </location>
    <ligand>
        <name>substrate</name>
    </ligand>
</feature>
<dbReference type="GO" id="GO:0009117">
    <property type="term" value="P:nucleotide metabolic process"/>
    <property type="evidence" value="ECO:0007669"/>
    <property type="project" value="UniProtKB-KW"/>
</dbReference>
<gene>
    <name evidence="12" type="ORF">CAL12_15320</name>
</gene>
<evidence type="ECO:0000313" key="12">
    <source>
        <dbReference type="EMBL" id="ARP82050.1"/>
    </source>
</evidence>
<comment type="function">
    <text evidence="10">Pyrophosphatase that catalyzes the hydrolysis of nucleoside triphosphates to their monophosphate derivatives, with a high preference for the non-canonical purine nucleotides XTP (xanthosine triphosphate), dITP (deoxyinosine triphosphate) and ITP. Seems to function as a house-cleaning enzyme that removes non-canonical purine nucleotides from the nucleotide pool, thus preventing their incorporation into DNA/RNA and avoiding chromosomal lesions.</text>
</comment>
<dbReference type="PANTHER" id="PTHR11067:SF9">
    <property type="entry name" value="INOSINE TRIPHOSPHATE PYROPHOSPHATASE"/>
    <property type="match status" value="1"/>
</dbReference>
<dbReference type="Gene3D" id="3.90.950.10">
    <property type="match status" value="1"/>
</dbReference>
<keyword evidence="6 10" id="KW-0460">Magnesium</keyword>
<feature type="binding site" evidence="10">
    <location>
        <position position="78"/>
    </location>
    <ligand>
        <name>substrate</name>
    </ligand>
</feature>
<dbReference type="GO" id="GO:0036222">
    <property type="term" value="F:XTP diphosphatase activity"/>
    <property type="evidence" value="ECO:0007669"/>
    <property type="project" value="UniProtKB-UniRule"/>
</dbReference>
<dbReference type="InterPro" id="IPR029001">
    <property type="entry name" value="ITPase-like_fam"/>
</dbReference>
<feature type="active site" description="Proton acceptor" evidence="10">
    <location>
        <position position="77"/>
    </location>
</feature>
<dbReference type="AlphaFoldDB" id="A0A1W6YLR9"/>
<dbReference type="Pfam" id="PF01725">
    <property type="entry name" value="Ham1p_like"/>
    <property type="match status" value="1"/>
</dbReference>
<dbReference type="GO" id="GO:0036220">
    <property type="term" value="F:ITP diphosphatase activity"/>
    <property type="evidence" value="ECO:0007669"/>
    <property type="project" value="UniProtKB-UniRule"/>
</dbReference>
<evidence type="ECO:0000256" key="2">
    <source>
        <dbReference type="ARBA" id="ARBA00011738"/>
    </source>
</evidence>
<comment type="catalytic activity">
    <reaction evidence="9 10">
        <text>XTP + H2O = XMP + diphosphate + H(+)</text>
        <dbReference type="Rhea" id="RHEA:28610"/>
        <dbReference type="ChEBI" id="CHEBI:15377"/>
        <dbReference type="ChEBI" id="CHEBI:15378"/>
        <dbReference type="ChEBI" id="CHEBI:33019"/>
        <dbReference type="ChEBI" id="CHEBI:57464"/>
        <dbReference type="ChEBI" id="CHEBI:61314"/>
        <dbReference type="EC" id="3.6.1.66"/>
    </reaction>
</comment>
<dbReference type="KEGG" id="bgv:CAL12_15320"/>
<evidence type="ECO:0000256" key="7">
    <source>
        <dbReference type="ARBA" id="ARBA00023080"/>
    </source>
</evidence>
<evidence type="ECO:0000313" key="13">
    <source>
        <dbReference type="Proteomes" id="UP000194151"/>
    </source>
</evidence>
<evidence type="ECO:0000256" key="8">
    <source>
        <dbReference type="ARBA" id="ARBA00051875"/>
    </source>
</evidence>
<dbReference type="FunFam" id="3.90.950.10:FF:000001">
    <property type="entry name" value="dITP/XTP pyrophosphatase"/>
    <property type="match status" value="1"/>
</dbReference>
<comment type="catalytic activity">
    <reaction evidence="8 10">
        <text>dITP + H2O = dIMP + diphosphate + H(+)</text>
        <dbReference type="Rhea" id="RHEA:28342"/>
        <dbReference type="ChEBI" id="CHEBI:15377"/>
        <dbReference type="ChEBI" id="CHEBI:15378"/>
        <dbReference type="ChEBI" id="CHEBI:33019"/>
        <dbReference type="ChEBI" id="CHEBI:61194"/>
        <dbReference type="ChEBI" id="CHEBI:61382"/>
        <dbReference type="EC" id="3.6.1.66"/>
    </reaction>
</comment>
<dbReference type="OrthoDB" id="9807456at2"/>
<evidence type="ECO:0000256" key="5">
    <source>
        <dbReference type="ARBA" id="ARBA00022801"/>
    </source>
</evidence>
<dbReference type="STRING" id="1416806.CAL12_15320"/>
<evidence type="ECO:0000256" key="11">
    <source>
        <dbReference type="RuleBase" id="RU003781"/>
    </source>
</evidence>
<organism evidence="12 13">
    <name type="scientific">Bordetella genomosp. 8</name>
    <dbReference type="NCBI Taxonomy" id="1416806"/>
    <lineage>
        <taxon>Bacteria</taxon>
        <taxon>Pseudomonadati</taxon>
        <taxon>Pseudomonadota</taxon>
        <taxon>Betaproteobacteria</taxon>
        <taxon>Burkholderiales</taxon>
        <taxon>Alcaligenaceae</taxon>
        <taxon>Bordetella</taxon>
    </lineage>
</organism>
<accession>A0A1W6YLR9</accession>
<keyword evidence="13" id="KW-1185">Reference proteome</keyword>
<dbReference type="GO" id="GO:0000166">
    <property type="term" value="F:nucleotide binding"/>
    <property type="evidence" value="ECO:0007669"/>
    <property type="project" value="UniProtKB-KW"/>
</dbReference>
<dbReference type="HAMAP" id="MF_01405">
    <property type="entry name" value="Non_canon_purine_NTPase"/>
    <property type="match status" value="1"/>
</dbReference>
<evidence type="ECO:0000256" key="1">
    <source>
        <dbReference type="ARBA" id="ARBA00008023"/>
    </source>
</evidence>
<protein>
    <recommendedName>
        <fullName evidence="10">dITP/XTP pyrophosphatase</fullName>
        <ecNumber evidence="10">3.6.1.66</ecNumber>
    </recommendedName>
    <alternativeName>
        <fullName evidence="10">Non-canonical purine NTP pyrophosphatase</fullName>
    </alternativeName>
    <alternativeName>
        <fullName evidence="10">Non-standard purine NTP pyrophosphatase</fullName>
    </alternativeName>
    <alternativeName>
        <fullName evidence="10">Nucleoside-triphosphate diphosphatase</fullName>
    </alternativeName>
    <alternativeName>
        <fullName evidence="10">Nucleoside-triphosphate pyrophosphatase</fullName>
        <shortName evidence="10">NTPase</shortName>
    </alternativeName>
</protein>
<reference evidence="12 13" key="1">
    <citation type="submission" date="2017-05" db="EMBL/GenBank/DDBJ databases">
        <title>Complete and WGS of Bordetella genogroups.</title>
        <authorList>
            <person name="Spilker T."/>
            <person name="LiPuma J."/>
        </authorList>
    </citation>
    <scope>NUCLEOTIDE SEQUENCE [LARGE SCALE GENOMIC DNA]</scope>
    <source>
        <strain evidence="12 13">AU19157</strain>
    </source>
</reference>
<evidence type="ECO:0000256" key="10">
    <source>
        <dbReference type="HAMAP-Rule" id="MF_01405"/>
    </source>
</evidence>
<dbReference type="NCBIfam" id="TIGR00042">
    <property type="entry name" value="RdgB/HAM1 family non-canonical purine NTP pyrophosphatase"/>
    <property type="match status" value="1"/>
</dbReference>
<evidence type="ECO:0000256" key="4">
    <source>
        <dbReference type="ARBA" id="ARBA00022741"/>
    </source>
</evidence>
<keyword evidence="7 10" id="KW-0546">Nucleotide metabolism</keyword>
<dbReference type="GO" id="GO:0005829">
    <property type="term" value="C:cytosol"/>
    <property type="evidence" value="ECO:0007669"/>
    <property type="project" value="TreeGrafter"/>
</dbReference>
<feature type="binding site" evidence="10">
    <location>
        <position position="186"/>
    </location>
    <ligand>
        <name>substrate</name>
    </ligand>
</feature>
<comment type="cofactor">
    <cofactor evidence="10">
        <name>Mg(2+)</name>
        <dbReference type="ChEBI" id="CHEBI:18420"/>
    </cofactor>
    <text evidence="10">Binds 1 Mg(2+) ion per subunit.</text>
</comment>
<dbReference type="CDD" id="cd00515">
    <property type="entry name" value="HAM1"/>
    <property type="match status" value="1"/>
</dbReference>
<comment type="subunit">
    <text evidence="2 10">Homodimer.</text>
</comment>
<keyword evidence="5 10" id="KW-0378">Hydrolase</keyword>
<proteinExistence type="inferred from homology"/>
<dbReference type="EC" id="3.6.1.66" evidence="10"/>
<sequence>MASDSVPGLGRVVLASGNAGKLREFSALFAPLGIELIPQGQLGVPEAPEPHCTFIENALEKARHASRVTGLPALADDSGLCVDALGGAPGVYSARYASMNGGEKSDAANNALLVRELAGQPDRRACYIAVLALVRAADDPRPLLGEGVWYGEIAEAPRGEHGFGYDPYFHLPDLGRTAAELAPAEKNAVSHRAQALRELMAKLQRAAR</sequence>
<name>A0A1W6YLR9_9BORD</name>
<dbReference type="InterPro" id="IPR002637">
    <property type="entry name" value="RdgB/HAM1"/>
</dbReference>
<dbReference type="PANTHER" id="PTHR11067">
    <property type="entry name" value="INOSINE TRIPHOSPHATE PYROPHOSPHATASE/HAM1 PROTEIN"/>
    <property type="match status" value="1"/>
</dbReference>
<comment type="catalytic activity">
    <reaction evidence="10">
        <text>ITP + H2O = IMP + diphosphate + H(+)</text>
        <dbReference type="Rhea" id="RHEA:29399"/>
        <dbReference type="ChEBI" id="CHEBI:15377"/>
        <dbReference type="ChEBI" id="CHEBI:15378"/>
        <dbReference type="ChEBI" id="CHEBI:33019"/>
        <dbReference type="ChEBI" id="CHEBI:58053"/>
        <dbReference type="ChEBI" id="CHEBI:61402"/>
        <dbReference type="EC" id="3.6.1.66"/>
    </reaction>
</comment>
<comment type="similarity">
    <text evidence="1 10 11">Belongs to the HAM1 NTPase family.</text>
</comment>
<evidence type="ECO:0000256" key="3">
    <source>
        <dbReference type="ARBA" id="ARBA00022723"/>
    </source>
</evidence>
<evidence type="ECO:0000256" key="6">
    <source>
        <dbReference type="ARBA" id="ARBA00022842"/>
    </source>
</evidence>
<dbReference type="GO" id="GO:0017111">
    <property type="term" value="F:ribonucleoside triphosphate phosphatase activity"/>
    <property type="evidence" value="ECO:0007669"/>
    <property type="project" value="InterPro"/>
</dbReference>
<feature type="binding site" evidence="10">
    <location>
        <begin position="16"/>
        <end position="21"/>
    </location>
    <ligand>
        <name>substrate</name>
    </ligand>
</feature>
<dbReference type="EMBL" id="CP021108">
    <property type="protein sequence ID" value="ARP82050.1"/>
    <property type="molecule type" value="Genomic_DNA"/>
</dbReference>
<dbReference type="Proteomes" id="UP000194151">
    <property type="component" value="Chromosome"/>
</dbReference>
<comment type="caution">
    <text evidence="10">Lacks conserved residue(s) required for the propagation of feature annotation.</text>
</comment>
<evidence type="ECO:0000256" key="9">
    <source>
        <dbReference type="ARBA" id="ARBA00052017"/>
    </source>
</evidence>
<feature type="binding site" evidence="10">
    <location>
        <position position="77"/>
    </location>
    <ligand>
        <name>Mg(2+)</name>
        <dbReference type="ChEBI" id="CHEBI:18420"/>
    </ligand>
</feature>
<dbReference type="SUPFAM" id="SSF52972">
    <property type="entry name" value="ITPase-like"/>
    <property type="match status" value="1"/>
</dbReference>
<keyword evidence="4 10" id="KW-0547">Nucleotide-binding</keyword>
<keyword evidence="3 10" id="KW-0479">Metal-binding</keyword>
<feature type="binding site" evidence="10">
    <location>
        <begin position="163"/>
        <end position="166"/>
    </location>
    <ligand>
        <name>substrate</name>
    </ligand>
</feature>
<dbReference type="GO" id="GO:0046872">
    <property type="term" value="F:metal ion binding"/>
    <property type="evidence" value="ECO:0007669"/>
    <property type="project" value="UniProtKB-KW"/>
</dbReference>
<dbReference type="RefSeq" id="WP_086065362.1">
    <property type="nucleotide sequence ID" value="NZ_CP021108.1"/>
</dbReference>
<dbReference type="GO" id="GO:0035870">
    <property type="term" value="F:dITP diphosphatase activity"/>
    <property type="evidence" value="ECO:0007669"/>
    <property type="project" value="UniProtKB-UniRule"/>
</dbReference>